<dbReference type="Gene3D" id="3.90.70.10">
    <property type="entry name" value="Cysteine proteinases"/>
    <property type="match status" value="1"/>
</dbReference>
<dbReference type="AlphaFoldDB" id="A0A941DYN0"/>
<dbReference type="InterPro" id="IPR000668">
    <property type="entry name" value="Peptidase_C1A_C"/>
</dbReference>
<dbReference type="Proteomes" id="UP000678545">
    <property type="component" value="Unassembled WGS sequence"/>
</dbReference>
<evidence type="ECO:0000256" key="1">
    <source>
        <dbReference type="ARBA" id="ARBA00008455"/>
    </source>
</evidence>
<dbReference type="PROSITE" id="PS00639">
    <property type="entry name" value="THIOL_PROTEASE_HIS"/>
    <property type="match status" value="1"/>
</dbReference>
<proteinExistence type="inferred from homology"/>
<reference evidence="3" key="1">
    <citation type="submission" date="2021-04" db="EMBL/GenBank/DDBJ databases">
        <title>novel species isolated from subtropical streams in China.</title>
        <authorList>
            <person name="Lu H."/>
        </authorList>
    </citation>
    <scope>NUCLEOTIDE SEQUENCE</scope>
    <source>
        <strain evidence="3">FT137W</strain>
    </source>
</reference>
<dbReference type="CDD" id="cd02619">
    <property type="entry name" value="Peptidase_C1"/>
    <property type="match status" value="1"/>
</dbReference>
<gene>
    <name evidence="3" type="ORF">KDM90_07660</name>
</gene>
<evidence type="ECO:0000313" key="4">
    <source>
        <dbReference type="Proteomes" id="UP000678545"/>
    </source>
</evidence>
<name>A0A941DYN0_9BURK</name>
<dbReference type="InterPro" id="IPR013128">
    <property type="entry name" value="Peptidase_C1A"/>
</dbReference>
<dbReference type="SMART" id="SM00645">
    <property type="entry name" value="Pept_C1"/>
    <property type="match status" value="1"/>
</dbReference>
<dbReference type="InterPro" id="IPR025660">
    <property type="entry name" value="Pept_his_AS"/>
</dbReference>
<dbReference type="Pfam" id="PF00112">
    <property type="entry name" value="Peptidase_C1"/>
    <property type="match status" value="1"/>
</dbReference>
<protein>
    <submittedName>
        <fullName evidence="3">C1 family peptidase</fullName>
    </submittedName>
</protein>
<evidence type="ECO:0000259" key="2">
    <source>
        <dbReference type="SMART" id="SM00645"/>
    </source>
</evidence>
<accession>A0A941DYN0</accession>
<dbReference type="PANTHER" id="PTHR12411">
    <property type="entry name" value="CYSTEINE PROTEASE FAMILY C1-RELATED"/>
    <property type="match status" value="1"/>
</dbReference>
<keyword evidence="4" id="KW-1185">Reference proteome</keyword>
<dbReference type="RefSeq" id="WP_212674976.1">
    <property type="nucleotide sequence ID" value="NZ_JAGSPJ010000002.1"/>
</dbReference>
<dbReference type="GO" id="GO:0008234">
    <property type="term" value="F:cysteine-type peptidase activity"/>
    <property type="evidence" value="ECO:0007669"/>
    <property type="project" value="InterPro"/>
</dbReference>
<dbReference type="InterPro" id="IPR038765">
    <property type="entry name" value="Papain-like_cys_pep_sf"/>
</dbReference>
<dbReference type="SUPFAM" id="SSF54001">
    <property type="entry name" value="Cysteine proteinases"/>
    <property type="match status" value="1"/>
</dbReference>
<comment type="caution">
    <text evidence="3">The sequence shown here is derived from an EMBL/GenBank/DDBJ whole genome shotgun (WGS) entry which is preliminary data.</text>
</comment>
<feature type="domain" description="Peptidase C1A papain C-terminal" evidence="2">
    <location>
        <begin position="26"/>
        <end position="239"/>
    </location>
</feature>
<organism evidence="3 4">
    <name type="scientific">Undibacterium fentianense</name>
    <dbReference type="NCBI Taxonomy" id="2828728"/>
    <lineage>
        <taxon>Bacteria</taxon>
        <taxon>Pseudomonadati</taxon>
        <taxon>Pseudomonadota</taxon>
        <taxon>Betaproteobacteria</taxon>
        <taxon>Burkholderiales</taxon>
        <taxon>Oxalobacteraceae</taxon>
        <taxon>Undibacterium</taxon>
    </lineage>
</organism>
<dbReference type="EMBL" id="JAGSPJ010000002">
    <property type="protein sequence ID" value="MBR7799869.1"/>
    <property type="molecule type" value="Genomic_DNA"/>
</dbReference>
<evidence type="ECO:0000313" key="3">
    <source>
        <dbReference type="EMBL" id="MBR7799869.1"/>
    </source>
</evidence>
<sequence length="255" mass="28872">MSVLFLLEADDPDPRDHPFVSPALVLPHSKNLRPHCPDVFDQGSRIGSCAANAVCNAYRFNLLKQARESGKATPRFCPSRLFLHYNARALAGKQLENKGAHLRDAIKSIAKHGLCPEAHWPYRAHRFAEQPPEYAYETAQRHQSIAYQRLPQDLKCLQACLADGYPFVLGITVFEAFDSAQLARRGVLSLPRQGEKKLGGHAVLIVGYSNRSERFLVMNSWGSRWGQQGYFSLPYAYVLDKKLAWDFWTLRTVED</sequence>
<comment type="similarity">
    <text evidence="1">Belongs to the peptidase C1 family.</text>
</comment>
<dbReference type="GO" id="GO:0006508">
    <property type="term" value="P:proteolysis"/>
    <property type="evidence" value="ECO:0007669"/>
    <property type="project" value="InterPro"/>
</dbReference>